<dbReference type="OrthoDB" id="4840098at2759"/>
<name>A0A135SIH8_9PEZI</name>
<dbReference type="SUPFAM" id="SSF81383">
    <property type="entry name" value="F-box domain"/>
    <property type="match status" value="1"/>
</dbReference>
<comment type="caution">
    <text evidence="1">The sequence shown here is derived from an EMBL/GenBank/DDBJ whole genome shotgun (WGS) entry which is preliminary data.</text>
</comment>
<organism evidence="1 2">
    <name type="scientific">Colletotrichum simmondsii</name>
    <dbReference type="NCBI Taxonomy" id="703756"/>
    <lineage>
        <taxon>Eukaryota</taxon>
        <taxon>Fungi</taxon>
        <taxon>Dikarya</taxon>
        <taxon>Ascomycota</taxon>
        <taxon>Pezizomycotina</taxon>
        <taxon>Sordariomycetes</taxon>
        <taxon>Hypocreomycetidae</taxon>
        <taxon>Glomerellales</taxon>
        <taxon>Glomerellaceae</taxon>
        <taxon>Colletotrichum</taxon>
        <taxon>Colletotrichum acutatum species complex</taxon>
    </lineage>
</organism>
<evidence type="ECO:0000313" key="1">
    <source>
        <dbReference type="EMBL" id="KXH35723.1"/>
    </source>
</evidence>
<dbReference type="CDD" id="cd09917">
    <property type="entry name" value="F-box_SF"/>
    <property type="match status" value="1"/>
</dbReference>
<dbReference type="EMBL" id="JFBX01000555">
    <property type="protein sequence ID" value="KXH35723.1"/>
    <property type="molecule type" value="Genomic_DNA"/>
</dbReference>
<proteinExistence type="predicted"/>
<evidence type="ECO:0000313" key="2">
    <source>
        <dbReference type="Proteomes" id="UP000070328"/>
    </source>
</evidence>
<evidence type="ECO:0008006" key="3">
    <source>
        <dbReference type="Google" id="ProtNLM"/>
    </source>
</evidence>
<protein>
    <recommendedName>
        <fullName evidence="3">F-box domain-containing protein</fullName>
    </recommendedName>
</protein>
<sequence>MVTIRRCLGDLAPELIQQIASNISPSSLLDFRQTCKRFNNETLDHFIKQFFTTRCFILERRSLETLVEISRHDVFGPAVHRLHVVLNHISTKHETLMFNDSSTLFEVDPGPDWEAHQRCLDEQSDMASTGLDIAYLSAAMANFINCRAIYVMDWGSSEQESPPWGLSQLENEIRFELEPWIMRPSGVVFAKRAIVALLSAVIGSRLALGRLRIDFAHFPFTQFSVPSSLPHTALCIPQLLATRAPDALRHVSTLHLLLSSEHMEDIELGLVSNGWASDVADFIHLFPSVSDLTLQVHTPMEDSNHINLWEISTIYVPVLKSLVLSGFEGEGGDLADLLRRHGASLNHLDLGNINLAQSDSNWSDVVQVVRDELSDCKLQITDCEFEGQYLEIPDYSCADSSCFISLLQATTREELTELHDKLVDLEI</sequence>
<reference evidence="1 2" key="1">
    <citation type="submission" date="2014-02" db="EMBL/GenBank/DDBJ databases">
        <title>The genome sequence of Colletotrichum simmondsii CBS122122.</title>
        <authorList>
            <person name="Baroncelli R."/>
            <person name="Thon M.R."/>
        </authorList>
    </citation>
    <scope>NUCLEOTIDE SEQUENCE [LARGE SCALE GENOMIC DNA]</scope>
    <source>
        <strain evidence="1 2">CBS122122</strain>
    </source>
</reference>
<dbReference type="Proteomes" id="UP000070328">
    <property type="component" value="Unassembled WGS sequence"/>
</dbReference>
<dbReference type="InterPro" id="IPR036047">
    <property type="entry name" value="F-box-like_dom_sf"/>
</dbReference>
<dbReference type="AlphaFoldDB" id="A0A135SIH8"/>
<gene>
    <name evidence="1" type="ORF">CSIM01_05117</name>
</gene>
<accession>A0A135SIH8</accession>
<keyword evidence="2" id="KW-1185">Reference proteome</keyword>